<organism evidence="2 3">
    <name type="scientific">Natronococcus pandeyae</name>
    <dbReference type="NCBI Taxonomy" id="2055836"/>
    <lineage>
        <taxon>Archaea</taxon>
        <taxon>Methanobacteriati</taxon>
        <taxon>Methanobacteriota</taxon>
        <taxon>Stenosarchaea group</taxon>
        <taxon>Halobacteria</taxon>
        <taxon>Halobacteriales</taxon>
        <taxon>Natrialbaceae</taxon>
        <taxon>Natronococcus</taxon>
    </lineage>
</organism>
<feature type="compositionally biased region" description="Basic residues" evidence="1">
    <location>
        <begin position="64"/>
        <end position="76"/>
    </location>
</feature>
<gene>
    <name evidence="2" type="ORF">CV102_24750</name>
</gene>
<evidence type="ECO:0000313" key="2">
    <source>
        <dbReference type="EMBL" id="TYL35965.1"/>
    </source>
</evidence>
<name>A0A8J8TPJ8_9EURY</name>
<evidence type="ECO:0000313" key="3">
    <source>
        <dbReference type="Proteomes" id="UP000766904"/>
    </source>
</evidence>
<comment type="caution">
    <text evidence="2">The sequence shown here is derived from an EMBL/GenBank/DDBJ whole genome shotgun (WGS) entry which is preliminary data.</text>
</comment>
<feature type="region of interest" description="Disordered" evidence="1">
    <location>
        <begin position="102"/>
        <end position="129"/>
    </location>
</feature>
<proteinExistence type="predicted"/>
<sequence>LMFMGFAGTAAAQDVDIGLDASGGDGGDGGDAVNFAEVNQQNSNSQVAAAEASVSNGAADHDKKDKKHDKKDKKHNGNGAFASAGVSQTQFVNQQNFADVDQTAFAGDGGDGGDAGNVSDVDIQIDIDT</sequence>
<feature type="non-terminal residue" evidence="2">
    <location>
        <position position="1"/>
    </location>
</feature>
<feature type="region of interest" description="Disordered" evidence="1">
    <location>
        <begin position="20"/>
        <end position="86"/>
    </location>
</feature>
<protein>
    <submittedName>
        <fullName evidence="2">Uncharacterized protein</fullName>
    </submittedName>
</protein>
<evidence type="ECO:0000256" key="1">
    <source>
        <dbReference type="SAM" id="MobiDB-lite"/>
    </source>
</evidence>
<reference evidence="2" key="1">
    <citation type="submission" date="2017-11" db="EMBL/GenBank/DDBJ databases">
        <authorList>
            <person name="Kajale S.C."/>
            <person name="Sharma A."/>
        </authorList>
    </citation>
    <scope>NUCLEOTIDE SEQUENCE</scope>
    <source>
        <strain evidence="2">LS1_42</strain>
    </source>
</reference>
<feature type="compositionally biased region" description="Low complexity" evidence="1">
    <location>
        <begin position="47"/>
        <end position="58"/>
    </location>
</feature>
<dbReference type="AlphaFoldDB" id="A0A8J8TPJ8"/>
<feature type="compositionally biased region" description="Gly residues" evidence="1">
    <location>
        <begin position="21"/>
        <end position="30"/>
    </location>
</feature>
<feature type="compositionally biased region" description="Polar residues" evidence="1">
    <location>
        <begin position="37"/>
        <end position="46"/>
    </location>
</feature>
<dbReference type="EMBL" id="PHNJ01000025">
    <property type="protein sequence ID" value="TYL35965.1"/>
    <property type="molecule type" value="Genomic_DNA"/>
</dbReference>
<accession>A0A8J8TPJ8</accession>
<dbReference type="RefSeq" id="WP_187433107.1">
    <property type="nucleotide sequence ID" value="NZ_PHNJ01000025.1"/>
</dbReference>
<keyword evidence="3" id="KW-1185">Reference proteome</keyword>
<dbReference type="Proteomes" id="UP000766904">
    <property type="component" value="Unassembled WGS sequence"/>
</dbReference>